<keyword evidence="9 17" id="KW-0067">ATP-binding</keyword>
<keyword evidence="6" id="KW-0732">Signal</keyword>
<dbReference type="InterPro" id="IPR036426">
    <property type="entry name" value="Bulb-type_lectin_dom_sf"/>
</dbReference>
<proteinExistence type="inferred from homology"/>
<dbReference type="InterPro" id="IPR003609">
    <property type="entry name" value="Pan_app"/>
</dbReference>
<evidence type="ECO:0000256" key="8">
    <source>
        <dbReference type="ARBA" id="ARBA00022777"/>
    </source>
</evidence>
<dbReference type="Pfam" id="PF01453">
    <property type="entry name" value="B_lectin"/>
    <property type="match status" value="1"/>
</dbReference>
<keyword evidence="10 19" id="KW-1133">Transmembrane helix</keyword>
<keyword evidence="7 17" id="KW-0547">Nucleotide-binding</keyword>
<dbReference type="Pfam" id="PF00069">
    <property type="entry name" value="Pkinase"/>
    <property type="match status" value="1"/>
</dbReference>
<evidence type="ECO:0000256" key="4">
    <source>
        <dbReference type="ARBA" id="ARBA00022679"/>
    </source>
</evidence>
<evidence type="ECO:0000256" key="9">
    <source>
        <dbReference type="ARBA" id="ARBA00022840"/>
    </source>
</evidence>
<evidence type="ECO:0000256" key="15">
    <source>
        <dbReference type="ARBA" id="ARBA00047899"/>
    </source>
</evidence>
<dbReference type="Proteomes" id="UP000324705">
    <property type="component" value="Chromosome 2A"/>
</dbReference>
<accession>A0A9R1NWP3</accession>
<reference evidence="23 24" key="1">
    <citation type="submission" date="2017-09" db="EMBL/GenBank/DDBJ databases">
        <authorList>
            <consortium name="International Durum Wheat Genome Sequencing Consortium (IDWGSC)"/>
            <person name="Milanesi L."/>
        </authorList>
    </citation>
    <scope>NUCLEOTIDE SEQUENCE [LARGE SCALE GENOMIC DNA]</scope>
    <source>
        <strain evidence="24">cv. Svevo</strain>
    </source>
</reference>
<keyword evidence="14" id="KW-0325">Glycoprotein</keyword>
<evidence type="ECO:0000259" key="21">
    <source>
        <dbReference type="PROSITE" id="PS50927"/>
    </source>
</evidence>
<dbReference type="EMBL" id="LT934113">
    <property type="protein sequence ID" value="VAH32341.1"/>
    <property type="molecule type" value="Genomic_DNA"/>
</dbReference>
<dbReference type="InterPro" id="IPR017441">
    <property type="entry name" value="Protein_kinase_ATP_BS"/>
</dbReference>
<gene>
    <name evidence="23" type="ORF">TRITD_2Av1G183190</name>
</gene>
<dbReference type="GO" id="GO:0048544">
    <property type="term" value="P:recognition of pollen"/>
    <property type="evidence" value="ECO:0007669"/>
    <property type="project" value="InterPro"/>
</dbReference>
<evidence type="ECO:0000256" key="14">
    <source>
        <dbReference type="ARBA" id="ARBA00023180"/>
    </source>
</evidence>
<keyword evidence="8 17" id="KW-0418">Kinase</keyword>
<dbReference type="PROSITE" id="PS00107">
    <property type="entry name" value="PROTEIN_KINASE_ATP"/>
    <property type="match status" value="1"/>
</dbReference>
<dbReference type="PROSITE" id="PS50948">
    <property type="entry name" value="PAN"/>
    <property type="match status" value="1"/>
</dbReference>
<keyword evidence="2 17" id="KW-0723">Serine/threonine-protein kinase</keyword>
<dbReference type="SMART" id="SM00220">
    <property type="entry name" value="S_TKc"/>
    <property type="match status" value="1"/>
</dbReference>
<dbReference type="CDD" id="cd01098">
    <property type="entry name" value="PAN_AP_plant"/>
    <property type="match status" value="1"/>
</dbReference>
<dbReference type="Pfam" id="PF00954">
    <property type="entry name" value="S_locus_glycop"/>
    <property type="match status" value="1"/>
</dbReference>
<dbReference type="GO" id="GO:0005524">
    <property type="term" value="F:ATP binding"/>
    <property type="evidence" value="ECO:0007669"/>
    <property type="project" value="UniProtKB-UniRule"/>
</dbReference>
<feature type="transmembrane region" description="Helical" evidence="19">
    <location>
        <begin position="480"/>
        <end position="503"/>
    </location>
</feature>
<keyword evidence="5 19" id="KW-0812">Transmembrane</keyword>
<evidence type="ECO:0000313" key="23">
    <source>
        <dbReference type="EMBL" id="VAH32341.1"/>
    </source>
</evidence>
<dbReference type="Gene3D" id="3.30.200.20">
    <property type="entry name" value="Phosphorylase Kinase, domain 1"/>
    <property type="match status" value="1"/>
</dbReference>
<evidence type="ECO:0000256" key="16">
    <source>
        <dbReference type="ARBA" id="ARBA00048679"/>
    </source>
</evidence>
<dbReference type="CDD" id="cd00028">
    <property type="entry name" value="B_lectin"/>
    <property type="match status" value="1"/>
</dbReference>
<dbReference type="InterPro" id="IPR000858">
    <property type="entry name" value="S_locus_glycoprot_dom"/>
</dbReference>
<dbReference type="GO" id="GO:0016020">
    <property type="term" value="C:membrane"/>
    <property type="evidence" value="ECO:0007669"/>
    <property type="project" value="UniProtKB-SubCell"/>
</dbReference>
<evidence type="ECO:0000256" key="7">
    <source>
        <dbReference type="ARBA" id="ARBA00022741"/>
    </source>
</evidence>
<evidence type="ECO:0000256" key="10">
    <source>
        <dbReference type="ARBA" id="ARBA00022989"/>
    </source>
</evidence>
<evidence type="ECO:0000256" key="17">
    <source>
        <dbReference type="PIRNR" id="PIRNR000641"/>
    </source>
</evidence>
<comment type="catalytic activity">
    <reaction evidence="16 17">
        <text>L-seryl-[protein] + ATP = O-phospho-L-seryl-[protein] + ADP + H(+)</text>
        <dbReference type="Rhea" id="RHEA:17989"/>
        <dbReference type="Rhea" id="RHEA-COMP:9863"/>
        <dbReference type="Rhea" id="RHEA-COMP:11604"/>
        <dbReference type="ChEBI" id="CHEBI:15378"/>
        <dbReference type="ChEBI" id="CHEBI:29999"/>
        <dbReference type="ChEBI" id="CHEBI:30616"/>
        <dbReference type="ChEBI" id="CHEBI:83421"/>
        <dbReference type="ChEBI" id="CHEBI:456216"/>
        <dbReference type="EC" id="2.7.11.1"/>
    </reaction>
</comment>
<dbReference type="InterPro" id="IPR011009">
    <property type="entry name" value="Kinase-like_dom_sf"/>
</dbReference>
<keyword evidence="24" id="KW-1185">Reference proteome</keyword>
<dbReference type="InterPro" id="IPR008271">
    <property type="entry name" value="Ser/Thr_kinase_AS"/>
</dbReference>
<keyword evidence="3" id="KW-0245">EGF-like domain</keyword>
<dbReference type="InterPro" id="IPR024171">
    <property type="entry name" value="SRK-like_kinase"/>
</dbReference>
<feature type="domain" description="Bulb-type lectin" evidence="21">
    <location>
        <begin position="57"/>
        <end position="184"/>
    </location>
</feature>
<dbReference type="PANTHER" id="PTHR47974">
    <property type="entry name" value="OS07G0415500 PROTEIN"/>
    <property type="match status" value="1"/>
</dbReference>
<dbReference type="Gene3D" id="1.10.510.10">
    <property type="entry name" value="Transferase(Phosphotransferase) domain 1"/>
    <property type="match status" value="1"/>
</dbReference>
<dbReference type="SUPFAM" id="SSF51110">
    <property type="entry name" value="alpha-D-mannose-specific plant lectins"/>
    <property type="match status" value="1"/>
</dbReference>
<dbReference type="PROSITE" id="PS00108">
    <property type="entry name" value="PROTEIN_KINASE_ST"/>
    <property type="match status" value="1"/>
</dbReference>
<comment type="subcellular location">
    <subcellularLocation>
        <location evidence="1">Membrane</location>
        <topology evidence="1">Single-pass type I membrane protein</topology>
    </subcellularLocation>
</comment>
<dbReference type="PIRSF" id="PIRSF000641">
    <property type="entry name" value="SRK"/>
    <property type="match status" value="1"/>
</dbReference>
<dbReference type="SMART" id="SM00473">
    <property type="entry name" value="PAN_AP"/>
    <property type="match status" value="1"/>
</dbReference>
<dbReference type="FunFam" id="2.90.10.10:FF:000002">
    <property type="entry name" value="Serine/threonine-protein kinase"/>
    <property type="match status" value="1"/>
</dbReference>
<evidence type="ECO:0000256" key="5">
    <source>
        <dbReference type="ARBA" id="ARBA00022692"/>
    </source>
</evidence>
<dbReference type="InterPro" id="IPR001480">
    <property type="entry name" value="Bulb-type_lectin_dom"/>
</dbReference>
<evidence type="ECO:0000256" key="12">
    <source>
        <dbReference type="ARBA" id="ARBA00023157"/>
    </source>
</evidence>
<keyword evidence="11 19" id="KW-0472">Membrane</keyword>
<dbReference type="FunFam" id="1.10.510.10:FF:000227">
    <property type="entry name" value="Serine/threonine-protein kinase"/>
    <property type="match status" value="1"/>
</dbReference>
<dbReference type="Gramene" id="TRITD2Av1G183190.3">
    <property type="protein sequence ID" value="TRITD2Av1G183190.3"/>
    <property type="gene ID" value="TRITD2Av1G183190"/>
</dbReference>
<dbReference type="Gene3D" id="2.90.10.10">
    <property type="entry name" value="Bulb-type lectin domain"/>
    <property type="match status" value="1"/>
</dbReference>
<feature type="domain" description="Protein kinase" evidence="20">
    <location>
        <begin position="537"/>
        <end position="811"/>
    </location>
</feature>
<organism evidence="23 24">
    <name type="scientific">Triticum turgidum subsp. durum</name>
    <name type="common">Durum wheat</name>
    <name type="synonym">Triticum durum</name>
    <dbReference type="NCBI Taxonomy" id="4567"/>
    <lineage>
        <taxon>Eukaryota</taxon>
        <taxon>Viridiplantae</taxon>
        <taxon>Streptophyta</taxon>
        <taxon>Embryophyta</taxon>
        <taxon>Tracheophyta</taxon>
        <taxon>Spermatophyta</taxon>
        <taxon>Magnoliopsida</taxon>
        <taxon>Liliopsida</taxon>
        <taxon>Poales</taxon>
        <taxon>Poaceae</taxon>
        <taxon>BOP clade</taxon>
        <taxon>Pooideae</taxon>
        <taxon>Triticodae</taxon>
        <taxon>Triticeae</taxon>
        <taxon>Triticinae</taxon>
        <taxon>Triticum</taxon>
    </lineage>
</organism>
<evidence type="ECO:0000256" key="19">
    <source>
        <dbReference type="SAM" id="Phobius"/>
    </source>
</evidence>
<keyword evidence="13" id="KW-0675">Receptor</keyword>
<evidence type="ECO:0000256" key="1">
    <source>
        <dbReference type="ARBA" id="ARBA00004479"/>
    </source>
</evidence>
<evidence type="ECO:0000259" key="20">
    <source>
        <dbReference type="PROSITE" id="PS50011"/>
    </source>
</evidence>
<dbReference type="AlphaFoldDB" id="A0A9R1NWP3"/>
<feature type="domain" description="Apple" evidence="22">
    <location>
        <begin position="375"/>
        <end position="463"/>
    </location>
</feature>
<evidence type="ECO:0000256" key="13">
    <source>
        <dbReference type="ARBA" id="ARBA00023170"/>
    </source>
</evidence>
<comment type="catalytic activity">
    <reaction evidence="15 17">
        <text>L-threonyl-[protein] + ATP = O-phospho-L-threonyl-[protein] + ADP + H(+)</text>
        <dbReference type="Rhea" id="RHEA:46608"/>
        <dbReference type="Rhea" id="RHEA-COMP:11060"/>
        <dbReference type="Rhea" id="RHEA-COMP:11605"/>
        <dbReference type="ChEBI" id="CHEBI:15378"/>
        <dbReference type="ChEBI" id="CHEBI:30013"/>
        <dbReference type="ChEBI" id="CHEBI:30616"/>
        <dbReference type="ChEBI" id="CHEBI:61977"/>
        <dbReference type="ChEBI" id="CHEBI:456216"/>
        <dbReference type="EC" id="2.7.11.1"/>
    </reaction>
</comment>
<comment type="similarity">
    <text evidence="17">Belongs to the protein kinase superfamily. Ser/Thr protein kinase family.</text>
</comment>
<protein>
    <recommendedName>
        <fullName evidence="17">Receptor-like serine/threonine-protein kinase</fullName>
        <ecNumber evidence="17">2.7.11.1</ecNumber>
    </recommendedName>
</protein>
<dbReference type="GO" id="GO:0051707">
    <property type="term" value="P:response to other organism"/>
    <property type="evidence" value="ECO:0007669"/>
    <property type="project" value="UniProtKB-ARBA"/>
</dbReference>
<dbReference type="InterPro" id="IPR000719">
    <property type="entry name" value="Prot_kinase_dom"/>
</dbReference>
<sequence>MERAMHSGLKIVGIAKSEAPPMILFPHLLNFNMFLHLLLLGLVFTLHIPASSAAIDSIAPGHGLVCGVGDKLVSLDGKFALGFFQPGSKSHNTLNWYLGIWFNKVPKITPVWVANRDYPITQPTLVRFTISQDGNLVILDQAANSIIWSTGVSIRTNTTIAILMNNGNFVLQNASNSSDILWQSFDHPTNTLLPGAKIGRDKVTGLTHRLVSNKNLIDRAHGRYCYELVPNKLILTPLNSSITYWSSGEWNGQYFSSIPEMLSRDLIDFKFVNNTNEEYFTFTLLNDTMIMHHLLDVSGQMKTLIWVEVSQDWSHSYINPNAQCDVYAFCGPFTVCDDNSAPYCSCMKGFSIRSPEDWEQNDRNGGCVRNTPLNCGSNRSTAGMTDKFYSLSNVKLPQNADNIGSATSARECAEVCLRSCSCTAYSCTDSRCSIWHEELLNVKQQDADTTDTNDGAVLYLRLAAKEMQTQKPGRRVTTRILAVTIVTALGLLALTLLVLILMIRRNNRSWSGGTLIDPQDDGGIIAFRYTDLQWATRNFSEKLGAGGFGSVFKAYLSDSVTMAVKRLDGACQGEKQFRAEVTTVGVIQHINLVRLIGFCCEGERRLLAYEYMPNRSLDIHLFQKNNTVLNWGTRFKIALGVARGLAYLHESCQDLIIHCDIKPQNILLDKSFVAKIADFGMAKLIGRDFSRVLTTARGTVGYLAPEWISGVAITPKVDVYGYGMVLMEIISGRPNSLEQYTAGGDCDVFFPVHAAHMLLEGDVASLVDDKLSGDVNLEEAERLCKVACWCIQDDEFDRPTMGEVVRALEGLSDLDMPPIPRLLQVITRSTPTSVMNQNNEDAAWHT</sequence>
<dbReference type="PROSITE" id="PS50927">
    <property type="entry name" value="BULB_LECTIN"/>
    <property type="match status" value="1"/>
</dbReference>
<dbReference type="PANTHER" id="PTHR47974:SF19">
    <property type="entry name" value="RECEPTOR-LIKE SERINE_THREONINE-PROTEIN KINASE"/>
    <property type="match status" value="1"/>
</dbReference>
<dbReference type="GO" id="GO:0004674">
    <property type="term" value="F:protein serine/threonine kinase activity"/>
    <property type="evidence" value="ECO:0007669"/>
    <property type="project" value="UniProtKB-KW"/>
</dbReference>
<name>A0A9R1NWP3_TRITD</name>
<evidence type="ECO:0000256" key="18">
    <source>
        <dbReference type="PROSITE-ProRule" id="PRU10141"/>
    </source>
</evidence>
<dbReference type="PROSITE" id="PS50011">
    <property type="entry name" value="PROTEIN_KINASE_DOM"/>
    <property type="match status" value="1"/>
</dbReference>
<keyword evidence="4 17" id="KW-0808">Transferase</keyword>
<evidence type="ECO:0000256" key="6">
    <source>
        <dbReference type="ARBA" id="ARBA00022729"/>
    </source>
</evidence>
<dbReference type="Pfam" id="PF08276">
    <property type="entry name" value="PAN_2"/>
    <property type="match status" value="1"/>
</dbReference>
<evidence type="ECO:0000313" key="24">
    <source>
        <dbReference type="Proteomes" id="UP000324705"/>
    </source>
</evidence>
<evidence type="ECO:0000259" key="22">
    <source>
        <dbReference type="PROSITE" id="PS50948"/>
    </source>
</evidence>
<dbReference type="SUPFAM" id="SSF56112">
    <property type="entry name" value="Protein kinase-like (PK-like)"/>
    <property type="match status" value="1"/>
</dbReference>
<dbReference type="FunFam" id="3.30.200.20:FF:000178">
    <property type="entry name" value="serine/threonine-protein kinase PBS1-like"/>
    <property type="match status" value="1"/>
</dbReference>
<evidence type="ECO:0000256" key="3">
    <source>
        <dbReference type="ARBA" id="ARBA00022536"/>
    </source>
</evidence>
<feature type="binding site" evidence="18">
    <location>
        <position position="565"/>
    </location>
    <ligand>
        <name>ATP</name>
        <dbReference type="ChEBI" id="CHEBI:30616"/>
    </ligand>
</feature>
<dbReference type="SMART" id="SM00108">
    <property type="entry name" value="B_lectin"/>
    <property type="match status" value="1"/>
</dbReference>
<keyword evidence="12" id="KW-1015">Disulfide bond</keyword>
<evidence type="ECO:0000256" key="2">
    <source>
        <dbReference type="ARBA" id="ARBA00022527"/>
    </source>
</evidence>
<dbReference type="EC" id="2.7.11.1" evidence="17"/>
<evidence type="ECO:0000256" key="11">
    <source>
        <dbReference type="ARBA" id="ARBA00023136"/>
    </source>
</evidence>
<dbReference type="CDD" id="cd14066">
    <property type="entry name" value="STKc_IRAK"/>
    <property type="match status" value="1"/>
</dbReference>